<comment type="caution">
    <text evidence="2">The sequence shown here is derived from an EMBL/GenBank/DDBJ whole genome shotgun (WGS) entry which is preliminary data.</text>
</comment>
<reference evidence="2 3" key="1">
    <citation type="journal article" date="2013" name="Genome Announc.">
        <title>Draft Genome Sequence of Pseudomonas fluorescens LMG 5329, a White Line-Inducing Principle-Producing Bioindicator for the Mushroom Pathogen Pseudomonas tolaasii.</title>
        <authorList>
            <person name="Ghequire M.G."/>
            <person name="Rokni-Zadeh H."/>
            <person name="Zarrineh P."/>
            <person name="De Mot R."/>
        </authorList>
    </citation>
    <scope>NUCLEOTIDE SEQUENCE [LARGE SCALE GENOMIC DNA]</scope>
    <source>
        <strain evidence="2 3">LMG 5329</strain>
    </source>
</reference>
<feature type="signal peptide" evidence="1">
    <location>
        <begin position="1"/>
        <end position="23"/>
    </location>
</feature>
<dbReference type="InterPro" id="IPR007540">
    <property type="entry name" value="Fimbrial_CS1-type"/>
</dbReference>
<accession>A0A0A1Z404</accession>
<dbReference type="EMBL" id="ASGY01000088">
    <property type="protein sequence ID" value="KGE67497.1"/>
    <property type="molecule type" value="Genomic_DNA"/>
</dbReference>
<keyword evidence="1" id="KW-0732">Signal</keyword>
<sequence length="162" mass="16889">MFKTLAVAVPFVAAALSSSIAIAADDARSSISITADIPTKQFHAQPRDPNFGKDETMNYNPVSGELSSLRATFDVKNTDGSVNAYIEGGPTAAALYNGSDSIALTNTFNGVVLTGTSQEVVDDPQSTPGTQADLVIAPARPADTQNGLYTASYTVIFDAVPR</sequence>
<proteinExistence type="predicted"/>
<gene>
    <name evidence="2" type="ORF">K814_0113035</name>
</gene>
<protein>
    <submittedName>
        <fullName evidence="2">Adhesin major subunit pilin</fullName>
    </submittedName>
</protein>
<dbReference type="Pfam" id="PF04449">
    <property type="entry name" value="Fimbrial_CS1"/>
    <property type="match status" value="1"/>
</dbReference>
<dbReference type="GO" id="GO:0009289">
    <property type="term" value="C:pilus"/>
    <property type="evidence" value="ECO:0007669"/>
    <property type="project" value="InterPro"/>
</dbReference>
<name>A0A0A1Z404_PSEFL</name>
<dbReference type="RefSeq" id="WP_038846003.1">
    <property type="nucleotide sequence ID" value="NZ_ASGY01000088.1"/>
</dbReference>
<dbReference type="OrthoDB" id="7026515at2"/>
<evidence type="ECO:0000256" key="1">
    <source>
        <dbReference type="SAM" id="SignalP"/>
    </source>
</evidence>
<dbReference type="Gene3D" id="2.60.40.2040">
    <property type="entry name" value="CFA/I fimbrial subunit E, pilin domain"/>
    <property type="match status" value="1"/>
</dbReference>
<dbReference type="AlphaFoldDB" id="A0A0A1Z404"/>
<feature type="chain" id="PRO_5001984780" evidence="1">
    <location>
        <begin position="24"/>
        <end position="162"/>
    </location>
</feature>
<evidence type="ECO:0000313" key="2">
    <source>
        <dbReference type="EMBL" id="KGE67497.1"/>
    </source>
</evidence>
<dbReference type="Proteomes" id="UP000030060">
    <property type="component" value="Unassembled WGS sequence"/>
</dbReference>
<evidence type="ECO:0000313" key="3">
    <source>
        <dbReference type="Proteomes" id="UP000030060"/>
    </source>
</evidence>
<organism evidence="2 3">
    <name type="scientific">Pseudomonas fluorescens LMG 5329</name>
    <dbReference type="NCBI Taxonomy" id="1324332"/>
    <lineage>
        <taxon>Bacteria</taxon>
        <taxon>Pseudomonadati</taxon>
        <taxon>Pseudomonadota</taxon>
        <taxon>Gammaproteobacteria</taxon>
        <taxon>Pseudomonadales</taxon>
        <taxon>Pseudomonadaceae</taxon>
        <taxon>Pseudomonas</taxon>
    </lineage>
</organism>